<sequence length="83" mass="9694">MTTEKIRDLRAIIETLVIAEGREARSYDFYAKAAQRTQNEAARKMLLALAEEEEQHRGDMGRRIAEFQAELEKELRRGKTERV</sequence>
<evidence type="ECO:0000259" key="1">
    <source>
        <dbReference type="Pfam" id="PF02915"/>
    </source>
</evidence>
<feature type="domain" description="Rubrerythrin diiron-binding" evidence="1">
    <location>
        <begin position="18"/>
        <end position="72"/>
    </location>
</feature>
<dbReference type="InterPro" id="IPR012347">
    <property type="entry name" value="Ferritin-like"/>
</dbReference>
<comment type="caution">
    <text evidence="2">The sequence shown here is derived from an EMBL/GenBank/DDBJ whole genome shotgun (WGS) entry which is preliminary data.</text>
</comment>
<accession>A0A932CQI1</accession>
<organism evidence="2 3">
    <name type="scientific">Tectimicrobiota bacterium</name>
    <dbReference type="NCBI Taxonomy" id="2528274"/>
    <lineage>
        <taxon>Bacteria</taxon>
        <taxon>Pseudomonadati</taxon>
        <taxon>Nitrospinota/Tectimicrobiota group</taxon>
        <taxon>Candidatus Tectimicrobiota</taxon>
    </lineage>
</organism>
<reference evidence="2" key="1">
    <citation type="submission" date="2020-07" db="EMBL/GenBank/DDBJ databases">
        <title>Huge and variable diversity of episymbiotic CPR bacteria and DPANN archaea in groundwater ecosystems.</title>
        <authorList>
            <person name="He C.Y."/>
            <person name="Keren R."/>
            <person name="Whittaker M."/>
            <person name="Farag I.F."/>
            <person name="Doudna J."/>
            <person name="Cate J.H.D."/>
            <person name="Banfield J.F."/>
        </authorList>
    </citation>
    <scope>NUCLEOTIDE SEQUENCE</scope>
    <source>
        <strain evidence="2">NC_groundwater_672_Ag_B-0.1um_62_36</strain>
    </source>
</reference>
<dbReference type="AlphaFoldDB" id="A0A932CQI1"/>
<dbReference type="InterPro" id="IPR009078">
    <property type="entry name" value="Ferritin-like_SF"/>
</dbReference>
<dbReference type="InterPro" id="IPR003251">
    <property type="entry name" value="Rr_diiron-bd_dom"/>
</dbReference>
<dbReference type="SUPFAM" id="SSF47240">
    <property type="entry name" value="Ferritin-like"/>
    <property type="match status" value="1"/>
</dbReference>
<dbReference type="Proteomes" id="UP000769766">
    <property type="component" value="Unassembled WGS sequence"/>
</dbReference>
<evidence type="ECO:0000313" key="2">
    <source>
        <dbReference type="EMBL" id="MBI2876787.1"/>
    </source>
</evidence>
<dbReference type="Gene3D" id="1.20.1260.10">
    <property type="match status" value="1"/>
</dbReference>
<protein>
    <recommendedName>
        <fullName evidence="1">Rubrerythrin diiron-binding domain-containing protein</fullName>
    </recommendedName>
</protein>
<evidence type="ECO:0000313" key="3">
    <source>
        <dbReference type="Proteomes" id="UP000769766"/>
    </source>
</evidence>
<proteinExistence type="predicted"/>
<dbReference type="EMBL" id="JACPRF010000235">
    <property type="protein sequence ID" value="MBI2876787.1"/>
    <property type="molecule type" value="Genomic_DNA"/>
</dbReference>
<dbReference type="Pfam" id="PF02915">
    <property type="entry name" value="Rubrerythrin"/>
    <property type="match status" value="1"/>
</dbReference>
<gene>
    <name evidence="2" type="ORF">HYY20_07890</name>
</gene>
<name>A0A932CQI1_UNCTE</name>
<dbReference type="GO" id="GO:0016491">
    <property type="term" value="F:oxidoreductase activity"/>
    <property type="evidence" value="ECO:0007669"/>
    <property type="project" value="InterPro"/>
</dbReference>
<dbReference type="GO" id="GO:0046872">
    <property type="term" value="F:metal ion binding"/>
    <property type="evidence" value="ECO:0007669"/>
    <property type="project" value="InterPro"/>
</dbReference>